<comment type="caution">
    <text evidence="1">The sequence shown here is derived from an EMBL/GenBank/DDBJ whole genome shotgun (WGS) entry which is preliminary data.</text>
</comment>
<evidence type="ECO:0000313" key="1">
    <source>
        <dbReference type="EMBL" id="TWU17785.1"/>
    </source>
</evidence>
<evidence type="ECO:0000313" key="2">
    <source>
        <dbReference type="Proteomes" id="UP000316304"/>
    </source>
</evidence>
<accession>A0A5C6C0T8</accession>
<sequence length="128" mass="14330">MGEYIMAAALFVAAVEFGYYVRRLSQSKVAIHEQGFVVHRGSNRPTFAWDEIECLTERVVHEGLPLKGVTGKLSARIMGKKAYRYTVARNDGEAFLSDNNVVPRGALLAGPLRTAQRSHDFRWSTETD</sequence>
<dbReference type="EMBL" id="SJPT01000010">
    <property type="protein sequence ID" value="TWU17785.1"/>
    <property type="molecule type" value="Genomic_DNA"/>
</dbReference>
<dbReference type="Proteomes" id="UP000316304">
    <property type="component" value="Unassembled WGS sequence"/>
</dbReference>
<reference evidence="1 2" key="1">
    <citation type="submission" date="2019-02" db="EMBL/GenBank/DDBJ databases">
        <title>Deep-cultivation of Planctomycetes and their phenomic and genomic characterization uncovers novel biology.</title>
        <authorList>
            <person name="Wiegand S."/>
            <person name="Jogler M."/>
            <person name="Boedeker C."/>
            <person name="Pinto D."/>
            <person name="Vollmers J."/>
            <person name="Rivas-Marin E."/>
            <person name="Kohn T."/>
            <person name="Peeters S.H."/>
            <person name="Heuer A."/>
            <person name="Rast P."/>
            <person name="Oberbeckmann S."/>
            <person name="Bunk B."/>
            <person name="Jeske O."/>
            <person name="Meyerdierks A."/>
            <person name="Storesund J.E."/>
            <person name="Kallscheuer N."/>
            <person name="Luecker S."/>
            <person name="Lage O.M."/>
            <person name="Pohl T."/>
            <person name="Merkel B.J."/>
            <person name="Hornburger P."/>
            <person name="Mueller R.-W."/>
            <person name="Bruemmer F."/>
            <person name="Labrenz M."/>
            <person name="Spormann A.M."/>
            <person name="Op Den Camp H."/>
            <person name="Overmann J."/>
            <person name="Amann R."/>
            <person name="Jetten M.S.M."/>
            <person name="Mascher T."/>
            <person name="Medema M.H."/>
            <person name="Devos D.P."/>
            <person name="Kaster A.-K."/>
            <person name="Ovreas L."/>
            <person name="Rohde M."/>
            <person name="Galperin M.Y."/>
            <person name="Jogler C."/>
        </authorList>
    </citation>
    <scope>NUCLEOTIDE SEQUENCE [LARGE SCALE GENOMIC DNA]</scope>
    <source>
        <strain evidence="1 2">Pla52o</strain>
    </source>
</reference>
<protein>
    <submittedName>
        <fullName evidence="1">Uncharacterized protein</fullName>
    </submittedName>
</protein>
<proteinExistence type="predicted"/>
<dbReference type="AlphaFoldDB" id="A0A5C6C0T8"/>
<organism evidence="1 2">
    <name type="scientific">Novipirellula galeiformis</name>
    <dbReference type="NCBI Taxonomy" id="2528004"/>
    <lineage>
        <taxon>Bacteria</taxon>
        <taxon>Pseudomonadati</taxon>
        <taxon>Planctomycetota</taxon>
        <taxon>Planctomycetia</taxon>
        <taxon>Pirellulales</taxon>
        <taxon>Pirellulaceae</taxon>
        <taxon>Novipirellula</taxon>
    </lineage>
</organism>
<name>A0A5C6C0T8_9BACT</name>
<keyword evidence="2" id="KW-1185">Reference proteome</keyword>
<gene>
    <name evidence="1" type="ORF">Pla52o_50000</name>
</gene>